<organism evidence="1 2">
    <name type="scientific">Candidatus Nitronauta litoralis</name>
    <dbReference type="NCBI Taxonomy" id="2705533"/>
    <lineage>
        <taxon>Bacteria</taxon>
        <taxon>Pseudomonadati</taxon>
        <taxon>Nitrospinota/Tectimicrobiota group</taxon>
        <taxon>Nitrospinota</taxon>
        <taxon>Nitrospinia</taxon>
        <taxon>Nitrospinales</taxon>
        <taxon>Nitrospinaceae</taxon>
        <taxon>Candidatus Nitronauta</taxon>
    </lineage>
</organism>
<gene>
    <name evidence="1" type="ORF">G3M70_02220</name>
</gene>
<accession>A0A7T0FZF7</accession>
<dbReference type="EMBL" id="CP048685">
    <property type="protein sequence ID" value="QPJ60766.1"/>
    <property type="molecule type" value="Genomic_DNA"/>
</dbReference>
<evidence type="ECO:0000313" key="2">
    <source>
        <dbReference type="Proteomes" id="UP000594688"/>
    </source>
</evidence>
<reference evidence="1 2" key="1">
    <citation type="submission" date="2020-02" db="EMBL/GenBank/DDBJ databases">
        <title>Genomic and physiological characterization of two novel Nitrospinaceae genera.</title>
        <authorList>
            <person name="Mueller A.J."/>
            <person name="Jung M.-Y."/>
            <person name="Strachan C.R."/>
            <person name="Herbold C.W."/>
            <person name="Kirkegaard R.H."/>
            <person name="Daims H."/>
        </authorList>
    </citation>
    <scope>NUCLEOTIDE SEQUENCE [LARGE SCALE GENOMIC DNA]</scope>
    <source>
        <strain evidence="1">EB</strain>
    </source>
</reference>
<evidence type="ECO:0000313" key="1">
    <source>
        <dbReference type="EMBL" id="QPJ60766.1"/>
    </source>
</evidence>
<dbReference type="AlphaFoldDB" id="A0A7T0FZF7"/>
<dbReference type="KEGG" id="nli:G3M70_02220"/>
<dbReference type="Proteomes" id="UP000594688">
    <property type="component" value="Chromosome"/>
</dbReference>
<name>A0A7T0FZF7_9BACT</name>
<sequence length="93" mass="10819">MDPIKRNLNLIRLQGTAEQLEETRLLFLELMNESNEEPNSGISPTNNIDGKWLDQLDEIMVKLNEHQINLLEDFLEQLANEITSSRERDITLI</sequence>
<proteinExistence type="predicted"/>
<protein>
    <submittedName>
        <fullName evidence="1">Uncharacterized protein</fullName>
    </submittedName>
</protein>